<comment type="subcellular location">
    <subcellularLocation>
        <location evidence="1">Membrane</location>
        <topology evidence="1">Multi-pass membrane protein</topology>
    </subcellularLocation>
</comment>
<name>A0A6A6U5G3_9PEZI</name>
<feature type="transmembrane region" description="Helical" evidence="6">
    <location>
        <begin position="163"/>
        <end position="183"/>
    </location>
</feature>
<feature type="transmembrane region" description="Helical" evidence="6">
    <location>
        <begin position="189"/>
        <end position="207"/>
    </location>
</feature>
<keyword evidence="2 6" id="KW-0812">Transmembrane</keyword>
<evidence type="ECO:0000313" key="9">
    <source>
        <dbReference type="Proteomes" id="UP000799302"/>
    </source>
</evidence>
<dbReference type="Gene3D" id="1.20.1250.20">
    <property type="entry name" value="MFS general substrate transporter like domains"/>
    <property type="match status" value="2"/>
</dbReference>
<keyword evidence="4 6" id="KW-0472">Membrane</keyword>
<evidence type="ECO:0000256" key="5">
    <source>
        <dbReference type="SAM" id="MobiDB-lite"/>
    </source>
</evidence>
<gene>
    <name evidence="8" type="ORF">BT63DRAFT_377106</name>
</gene>
<accession>A0A6A6U5G3</accession>
<feature type="domain" description="Major facilitator superfamily (MFS) profile" evidence="7">
    <location>
        <begin position="34"/>
        <end position="524"/>
    </location>
</feature>
<dbReference type="Pfam" id="PF07690">
    <property type="entry name" value="MFS_1"/>
    <property type="match status" value="1"/>
</dbReference>
<feature type="transmembrane region" description="Helical" evidence="6">
    <location>
        <begin position="228"/>
        <end position="248"/>
    </location>
</feature>
<dbReference type="PANTHER" id="PTHR23501:SF81">
    <property type="entry name" value="VACUOLAR BASIC AMINO ACID TRANSPORTER 2"/>
    <property type="match status" value="1"/>
</dbReference>
<evidence type="ECO:0000256" key="6">
    <source>
        <dbReference type="SAM" id="Phobius"/>
    </source>
</evidence>
<dbReference type="FunFam" id="1.20.1250.20:FF:000670">
    <property type="entry name" value="MFS general substrate transporter"/>
    <property type="match status" value="1"/>
</dbReference>
<dbReference type="GO" id="GO:0000329">
    <property type="term" value="C:fungal-type vacuole membrane"/>
    <property type="evidence" value="ECO:0007669"/>
    <property type="project" value="TreeGrafter"/>
</dbReference>
<dbReference type="InterPro" id="IPR036259">
    <property type="entry name" value="MFS_trans_sf"/>
</dbReference>
<dbReference type="GO" id="GO:0015174">
    <property type="term" value="F:basic amino acid transmembrane transporter activity"/>
    <property type="evidence" value="ECO:0007669"/>
    <property type="project" value="TreeGrafter"/>
</dbReference>
<evidence type="ECO:0000259" key="7">
    <source>
        <dbReference type="PROSITE" id="PS50850"/>
    </source>
</evidence>
<feature type="transmembrane region" description="Helical" evidence="6">
    <location>
        <begin position="260"/>
        <end position="278"/>
    </location>
</feature>
<feature type="transmembrane region" description="Helical" evidence="6">
    <location>
        <begin position="500"/>
        <end position="521"/>
    </location>
</feature>
<feature type="transmembrane region" description="Helical" evidence="6">
    <location>
        <begin position="128"/>
        <end position="151"/>
    </location>
</feature>
<feature type="transmembrane region" description="Helical" evidence="6">
    <location>
        <begin position="98"/>
        <end position="122"/>
    </location>
</feature>
<dbReference type="Proteomes" id="UP000799302">
    <property type="component" value="Unassembled WGS sequence"/>
</dbReference>
<keyword evidence="3 6" id="KW-1133">Transmembrane helix</keyword>
<evidence type="ECO:0000256" key="1">
    <source>
        <dbReference type="ARBA" id="ARBA00004141"/>
    </source>
</evidence>
<dbReference type="OrthoDB" id="6770063at2759"/>
<proteinExistence type="predicted"/>
<feature type="transmembrane region" description="Helical" evidence="6">
    <location>
        <begin position="338"/>
        <end position="355"/>
    </location>
</feature>
<keyword evidence="9" id="KW-1185">Reference proteome</keyword>
<reference evidence="8" key="1">
    <citation type="journal article" date="2020" name="Stud. Mycol.">
        <title>101 Dothideomycetes genomes: a test case for predicting lifestyles and emergence of pathogens.</title>
        <authorList>
            <person name="Haridas S."/>
            <person name="Albert R."/>
            <person name="Binder M."/>
            <person name="Bloem J."/>
            <person name="Labutti K."/>
            <person name="Salamov A."/>
            <person name="Andreopoulos B."/>
            <person name="Baker S."/>
            <person name="Barry K."/>
            <person name="Bills G."/>
            <person name="Bluhm B."/>
            <person name="Cannon C."/>
            <person name="Castanera R."/>
            <person name="Culley D."/>
            <person name="Daum C."/>
            <person name="Ezra D."/>
            <person name="Gonzalez J."/>
            <person name="Henrissat B."/>
            <person name="Kuo A."/>
            <person name="Liang C."/>
            <person name="Lipzen A."/>
            <person name="Lutzoni F."/>
            <person name="Magnuson J."/>
            <person name="Mondo S."/>
            <person name="Nolan M."/>
            <person name="Ohm R."/>
            <person name="Pangilinan J."/>
            <person name="Park H.-J."/>
            <person name="Ramirez L."/>
            <person name="Alfaro M."/>
            <person name="Sun H."/>
            <person name="Tritt A."/>
            <person name="Yoshinaga Y."/>
            <person name="Zwiers L.-H."/>
            <person name="Turgeon B."/>
            <person name="Goodwin S."/>
            <person name="Spatafora J."/>
            <person name="Crous P."/>
            <person name="Grigoriev I."/>
        </authorList>
    </citation>
    <scope>NUCLEOTIDE SEQUENCE</scope>
    <source>
        <strain evidence="8">CBS 115976</strain>
    </source>
</reference>
<feature type="transmembrane region" description="Helical" evidence="6">
    <location>
        <begin position="30"/>
        <end position="47"/>
    </location>
</feature>
<organism evidence="8 9">
    <name type="scientific">Microthyrium microscopicum</name>
    <dbReference type="NCBI Taxonomy" id="703497"/>
    <lineage>
        <taxon>Eukaryota</taxon>
        <taxon>Fungi</taxon>
        <taxon>Dikarya</taxon>
        <taxon>Ascomycota</taxon>
        <taxon>Pezizomycotina</taxon>
        <taxon>Dothideomycetes</taxon>
        <taxon>Dothideomycetes incertae sedis</taxon>
        <taxon>Microthyriales</taxon>
        <taxon>Microthyriaceae</taxon>
        <taxon>Microthyrium</taxon>
    </lineage>
</organism>
<feature type="region of interest" description="Disordered" evidence="5">
    <location>
        <begin position="1"/>
        <end position="21"/>
    </location>
</feature>
<evidence type="ECO:0000256" key="2">
    <source>
        <dbReference type="ARBA" id="ARBA00022692"/>
    </source>
</evidence>
<protein>
    <submittedName>
        <fullName evidence="8">MFS general substrate transporter</fullName>
    </submittedName>
</protein>
<evidence type="ECO:0000313" key="8">
    <source>
        <dbReference type="EMBL" id="KAF2666184.1"/>
    </source>
</evidence>
<sequence length="531" mass="57049">MEDPTDTLEPRDDQPLLLAPDADTWTPPRSFFWIEAAIMANVFLYGFDTTITASTYAVISSDFDAANMASWLTTSYLVTSTAFQPLYGRFSDIFGRRICFFVSTVTFSLGCLGCGAAGNVLLLICMRALSGLGGAGLMTMATIVNSDMIPFKNRGIYQAMQNGVMGFGMICGASFGGSIADSIGWRWCFLSQVPIAVMGLVLGVLYVPDPAGGLEHLPSTNGSLLSRVDVSGAFLLVIGISIQLVALSLGGNELPWSSPWVVGCLFGSTLILIVFAWVESKVAAIPIIPPRMVAGKFPFLIQTANNFQGLSAYAYLFMLPLYFQCVLLDSATTAGTRLIIPSLATPLGGLVAGIVMSRWGKLLSIVQIGLVCMVLGNALVTSFEMEEPVWKYLVYVFPANFGQGMVNPGTLFTSPAFFDHSDHAVSASTTYLLRSLGGVWGVAITSAIVQNTLNARLTKAFHDLPNKNALIDEIRHSVDAIRSLPPDIQLAARRAYHQGIQYSFATSTIFAGVAFILACLAQGRGLRNTHK</sequence>
<dbReference type="AlphaFoldDB" id="A0A6A6U5G3"/>
<feature type="transmembrane region" description="Helical" evidence="6">
    <location>
        <begin position="362"/>
        <end position="383"/>
    </location>
</feature>
<dbReference type="PANTHER" id="PTHR23501">
    <property type="entry name" value="MAJOR FACILITATOR SUPERFAMILY"/>
    <property type="match status" value="1"/>
</dbReference>
<dbReference type="InterPro" id="IPR020846">
    <property type="entry name" value="MFS_dom"/>
</dbReference>
<evidence type="ECO:0000256" key="4">
    <source>
        <dbReference type="ARBA" id="ARBA00023136"/>
    </source>
</evidence>
<dbReference type="CDD" id="cd17502">
    <property type="entry name" value="MFS_Azr1_MDR_like"/>
    <property type="match status" value="1"/>
</dbReference>
<dbReference type="SUPFAM" id="SSF103473">
    <property type="entry name" value="MFS general substrate transporter"/>
    <property type="match status" value="1"/>
</dbReference>
<evidence type="ECO:0000256" key="3">
    <source>
        <dbReference type="ARBA" id="ARBA00022989"/>
    </source>
</evidence>
<dbReference type="EMBL" id="MU004239">
    <property type="protein sequence ID" value="KAF2666184.1"/>
    <property type="molecule type" value="Genomic_DNA"/>
</dbReference>
<dbReference type="PROSITE" id="PS50850">
    <property type="entry name" value="MFS"/>
    <property type="match status" value="1"/>
</dbReference>
<dbReference type="InterPro" id="IPR011701">
    <property type="entry name" value="MFS"/>
</dbReference>